<dbReference type="AlphaFoldDB" id="A0A0U9H4X5"/>
<dbReference type="RefSeq" id="WP_058950008.1">
    <property type="nucleotide sequence ID" value="NZ_BBXV01000019.1"/>
</dbReference>
<reference evidence="2" key="1">
    <citation type="submission" date="2015-07" db="EMBL/GenBank/DDBJ databases">
        <title>Draft Genome Sequence of Oceanobacillus picturae Heshi-B3 that Was Isolated from Fermented Rice Bran with Aging Salted Mackerel, Which Was Named Heshiko as Traditional Fermented Seafood in Japan.</title>
        <authorList>
            <person name="Akuzawa S."/>
            <person name="Nakagawa J."/>
            <person name="Kanekatsu T."/>
            <person name="Kanesaki Y."/>
            <person name="Suzuki T."/>
        </authorList>
    </citation>
    <scope>NUCLEOTIDE SEQUENCE [LARGE SCALE GENOMIC DNA]</scope>
    <source>
        <strain evidence="2">Heshi-B3</strain>
    </source>
</reference>
<accession>A0A0U9H4X5</accession>
<dbReference type="EMBL" id="BBXV01000019">
    <property type="protein sequence ID" value="GAQ17735.1"/>
    <property type="molecule type" value="Genomic_DNA"/>
</dbReference>
<organism evidence="1 2">
    <name type="scientific">Oceanobacillus picturae</name>
    <dbReference type="NCBI Taxonomy" id="171693"/>
    <lineage>
        <taxon>Bacteria</taxon>
        <taxon>Bacillati</taxon>
        <taxon>Bacillota</taxon>
        <taxon>Bacilli</taxon>
        <taxon>Bacillales</taxon>
        <taxon>Bacillaceae</taxon>
        <taxon>Oceanobacillus</taxon>
    </lineage>
</organism>
<gene>
    <name evidence="1" type="ORF">OPHB3_1660</name>
</gene>
<comment type="caution">
    <text evidence="1">The sequence shown here is derived from an EMBL/GenBank/DDBJ whole genome shotgun (WGS) entry which is preliminary data.</text>
</comment>
<dbReference type="Proteomes" id="UP000052946">
    <property type="component" value="Unassembled WGS sequence"/>
</dbReference>
<evidence type="ECO:0000313" key="2">
    <source>
        <dbReference type="Proteomes" id="UP000052946"/>
    </source>
</evidence>
<name>A0A0U9H4X5_9BACI</name>
<sequence length="69" mass="8596">MQENKLENEVYDVIEEKVQDETFSIEFIDEVDYYEEKYFVVSYTIKGDPTEYLEWYYRKDGEWLQDETK</sequence>
<protein>
    <submittedName>
        <fullName evidence="1">Uncharacterized protein</fullName>
    </submittedName>
</protein>
<dbReference type="OrthoDB" id="2974189at2"/>
<evidence type="ECO:0000313" key="1">
    <source>
        <dbReference type="EMBL" id="GAQ17735.1"/>
    </source>
</evidence>
<proteinExistence type="predicted"/>
<reference evidence="1 2" key="2">
    <citation type="journal article" date="2016" name="Genome Announc.">
        <title>Draft Genome Sequence of Oceanobacillus picturae Heshi-B3, Isolated from Fermented Rice Bran in a Traditional Japanese Seafood Dish.</title>
        <authorList>
            <person name="Akuzawa S."/>
            <person name="Nagaoka J."/>
            <person name="Kanekatsu M."/>
            <person name="Kanesaki Y."/>
            <person name="Suzuki T."/>
        </authorList>
    </citation>
    <scope>NUCLEOTIDE SEQUENCE [LARGE SCALE GENOMIC DNA]</scope>
    <source>
        <strain evidence="1 2">Heshi-B3</strain>
    </source>
</reference>